<dbReference type="GO" id="GO:0005375">
    <property type="term" value="F:copper ion transmembrane transporter activity"/>
    <property type="evidence" value="ECO:0007669"/>
    <property type="project" value="UniProtKB-UniRule"/>
</dbReference>
<evidence type="ECO:0000256" key="4">
    <source>
        <dbReference type="ARBA" id="ARBA00023136"/>
    </source>
</evidence>
<dbReference type="STRING" id="597362.K5VN24"/>
<dbReference type="OrthoDB" id="73901at2759"/>
<accession>K5VN24</accession>
<keyword evidence="3 5" id="KW-1133">Transmembrane helix</keyword>
<protein>
    <recommendedName>
        <fullName evidence="5">Copper transport protein</fullName>
    </recommendedName>
</protein>
<dbReference type="GO" id="GO:0005886">
    <property type="term" value="C:plasma membrane"/>
    <property type="evidence" value="ECO:0007669"/>
    <property type="project" value="TreeGrafter"/>
</dbReference>
<evidence type="ECO:0000313" key="6">
    <source>
        <dbReference type="EMBL" id="EKM75859.1"/>
    </source>
</evidence>
<sequence>MIIPYFHFAGGDHLLFKAWQPTSAGAIVGACLGVFFLAMFERLVYAFSHVLVHYLMRRQSPSRTSRDINHISKSHDSSKSFEVSVAELEEGNSPPLTTIAPFIILSIDIPRGILYGFQTLLIFFLMLIARTYHAGYILSVISGLTLGETLFGRIPHRMAKDVDN</sequence>
<keyword evidence="5" id="KW-0187">Copper transport</keyword>
<keyword evidence="2 5" id="KW-0812">Transmembrane</keyword>
<dbReference type="OMA" id="TFQASFI"/>
<name>K5VN24_AGABU</name>
<dbReference type="AlphaFoldDB" id="K5VN24"/>
<dbReference type="PANTHER" id="PTHR12483:SF27">
    <property type="entry name" value="COPPER TRANSPORT PROTEIN CTR1"/>
    <property type="match status" value="1"/>
</dbReference>
<dbReference type="Pfam" id="PF04145">
    <property type="entry name" value="Ctr"/>
    <property type="match status" value="1"/>
</dbReference>
<feature type="transmembrane region" description="Helical" evidence="5">
    <location>
        <begin position="112"/>
        <end position="128"/>
    </location>
</feature>
<dbReference type="PANTHER" id="PTHR12483">
    <property type="entry name" value="SOLUTE CARRIER FAMILY 31 COPPER TRANSPORTERS"/>
    <property type="match status" value="1"/>
</dbReference>
<evidence type="ECO:0000256" key="5">
    <source>
        <dbReference type="RuleBase" id="RU367022"/>
    </source>
</evidence>
<evidence type="ECO:0000256" key="1">
    <source>
        <dbReference type="ARBA" id="ARBA00004141"/>
    </source>
</evidence>
<dbReference type="HOGENOM" id="CLU_090404_0_1_1"/>
<dbReference type="InParanoid" id="K5VN24"/>
<gene>
    <name evidence="6" type="ORF">AGABI1DRAFT_45816</name>
</gene>
<evidence type="ECO:0000256" key="2">
    <source>
        <dbReference type="ARBA" id="ARBA00022692"/>
    </source>
</evidence>
<evidence type="ECO:0000256" key="3">
    <source>
        <dbReference type="ARBA" id="ARBA00022989"/>
    </source>
</evidence>
<comment type="subcellular location">
    <subcellularLocation>
        <location evidence="1 5">Membrane</location>
        <topology evidence="1 5">Multi-pass membrane protein</topology>
    </subcellularLocation>
</comment>
<keyword evidence="5" id="KW-0186">Copper</keyword>
<proteinExistence type="inferred from homology"/>
<evidence type="ECO:0000313" key="7">
    <source>
        <dbReference type="Proteomes" id="UP000008493"/>
    </source>
</evidence>
<dbReference type="InterPro" id="IPR007274">
    <property type="entry name" value="Cop_transporter"/>
</dbReference>
<dbReference type="GeneID" id="18829614"/>
<dbReference type="KEGG" id="abp:AGABI1DRAFT45816"/>
<comment type="similarity">
    <text evidence="5">Belongs to the copper transporter (Ctr) (TC 1.A.56) family. SLC31A subfamily.</text>
</comment>
<reference evidence="7" key="1">
    <citation type="journal article" date="2012" name="Proc. Natl. Acad. Sci. U.S.A.">
        <title>Genome sequence of the button mushroom Agaricus bisporus reveals mechanisms governing adaptation to a humic-rich ecological niche.</title>
        <authorList>
            <person name="Morin E."/>
            <person name="Kohler A."/>
            <person name="Baker A.R."/>
            <person name="Foulongne-Oriol M."/>
            <person name="Lombard V."/>
            <person name="Nagy L.G."/>
            <person name="Ohm R.A."/>
            <person name="Patyshakuliyeva A."/>
            <person name="Brun A."/>
            <person name="Aerts A.L."/>
            <person name="Bailey A.M."/>
            <person name="Billette C."/>
            <person name="Coutinho P.M."/>
            <person name="Deakin G."/>
            <person name="Doddapaneni H."/>
            <person name="Floudas D."/>
            <person name="Grimwood J."/>
            <person name="Hilden K."/>
            <person name="Kuees U."/>
            <person name="LaButti K.M."/>
            <person name="Lapidus A."/>
            <person name="Lindquist E.A."/>
            <person name="Lucas S.M."/>
            <person name="Murat C."/>
            <person name="Riley R.W."/>
            <person name="Salamov A.A."/>
            <person name="Schmutz J."/>
            <person name="Subramanian V."/>
            <person name="Woesten H.A.B."/>
            <person name="Xu J."/>
            <person name="Eastwood D.C."/>
            <person name="Foster G.D."/>
            <person name="Sonnenberg A.S."/>
            <person name="Cullen D."/>
            <person name="de Vries R.P."/>
            <person name="Lundell T."/>
            <person name="Hibbett D.S."/>
            <person name="Henrissat B."/>
            <person name="Burton K.S."/>
            <person name="Kerrigan R.W."/>
            <person name="Challen M.P."/>
            <person name="Grigoriev I.V."/>
            <person name="Martin F."/>
        </authorList>
    </citation>
    <scope>NUCLEOTIDE SEQUENCE [LARGE SCALE GENOMIC DNA]</scope>
    <source>
        <strain evidence="7">JB137-S8 / ATCC MYA-4627 / FGSC 10392</strain>
    </source>
</reference>
<dbReference type="eggNOG" id="ENOG502S287">
    <property type="taxonomic scope" value="Eukaryota"/>
</dbReference>
<keyword evidence="5" id="KW-0406">Ion transport</keyword>
<dbReference type="RefSeq" id="XP_007333512.1">
    <property type="nucleotide sequence ID" value="XM_007333450.1"/>
</dbReference>
<dbReference type="EMBL" id="JH971408">
    <property type="protein sequence ID" value="EKM75859.1"/>
    <property type="molecule type" value="Genomic_DNA"/>
</dbReference>
<dbReference type="Proteomes" id="UP000008493">
    <property type="component" value="Unassembled WGS sequence"/>
</dbReference>
<organism evidence="6 7">
    <name type="scientific">Agaricus bisporus var. burnettii (strain JB137-S8 / ATCC MYA-4627 / FGSC 10392)</name>
    <name type="common">White button mushroom</name>
    <dbReference type="NCBI Taxonomy" id="597362"/>
    <lineage>
        <taxon>Eukaryota</taxon>
        <taxon>Fungi</taxon>
        <taxon>Dikarya</taxon>
        <taxon>Basidiomycota</taxon>
        <taxon>Agaricomycotina</taxon>
        <taxon>Agaricomycetes</taxon>
        <taxon>Agaricomycetidae</taxon>
        <taxon>Agaricales</taxon>
        <taxon>Agaricineae</taxon>
        <taxon>Agaricaceae</taxon>
        <taxon>Agaricus</taxon>
    </lineage>
</organism>
<feature type="transmembrane region" description="Helical" evidence="5">
    <location>
        <begin position="24"/>
        <end position="56"/>
    </location>
</feature>
<keyword evidence="4 5" id="KW-0472">Membrane</keyword>
<keyword evidence="7" id="KW-1185">Reference proteome</keyword>
<keyword evidence="5" id="KW-0813">Transport</keyword>